<dbReference type="Gene3D" id="2.30.42.10">
    <property type="match status" value="2"/>
</dbReference>
<reference evidence="2" key="3">
    <citation type="submission" date="2025-09" db="UniProtKB">
        <authorList>
            <consortium name="Ensembl"/>
        </authorList>
    </citation>
    <scope>IDENTIFICATION</scope>
</reference>
<evidence type="ECO:0000259" key="1">
    <source>
        <dbReference type="PROSITE" id="PS50106"/>
    </source>
</evidence>
<dbReference type="SMART" id="SM00228">
    <property type="entry name" value="PDZ"/>
    <property type="match status" value="2"/>
</dbReference>
<proteinExistence type="predicted"/>
<name>A0A665TYG4_ECHNA</name>
<dbReference type="GO" id="GO:0007165">
    <property type="term" value="P:signal transduction"/>
    <property type="evidence" value="ECO:0007669"/>
    <property type="project" value="TreeGrafter"/>
</dbReference>
<reference evidence="2" key="1">
    <citation type="submission" date="2021-04" db="EMBL/GenBank/DDBJ databases">
        <authorList>
            <consortium name="Wellcome Sanger Institute Data Sharing"/>
        </authorList>
    </citation>
    <scope>NUCLEOTIDE SEQUENCE [LARGE SCALE GENOMIC DNA]</scope>
</reference>
<dbReference type="PANTHER" id="PTHR10316:SF41">
    <property type="entry name" value="MAGI FAMILY MEMBER, X-LINKED A-RELATED"/>
    <property type="match status" value="1"/>
</dbReference>
<dbReference type="SUPFAM" id="SSF50156">
    <property type="entry name" value="PDZ domain-like"/>
    <property type="match status" value="2"/>
</dbReference>
<dbReference type="Pfam" id="PF00595">
    <property type="entry name" value="PDZ"/>
    <property type="match status" value="1"/>
</dbReference>
<dbReference type="InterPro" id="IPR001478">
    <property type="entry name" value="PDZ"/>
</dbReference>
<dbReference type="CDD" id="cd06735">
    <property type="entry name" value="PDZ5_MAGI-1_3-like"/>
    <property type="match status" value="1"/>
</dbReference>
<keyword evidence="3" id="KW-1185">Reference proteome</keyword>
<feature type="domain" description="PDZ" evidence="1">
    <location>
        <begin position="1"/>
        <end position="61"/>
    </location>
</feature>
<organism evidence="2 3">
    <name type="scientific">Echeneis naucrates</name>
    <name type="common">Live sharksucker</name>
    <dbReference type="NCBI Taxonomy" id="173247"/>
    <lineage>
        <taxon>Eukaryota</taxon>
        <taxon>Metazoa</taxon>
        <taxon>Chordata</taxon>
        <taxon>Craniata</taxon>
        <taxon>Vertebrata</taxon>
        <taxon>Euteleostomi</taxon>
        <taxon>Actinopterygii</taxon>
        <taxon>Neopterygii</taxon>
        <taxon>Teleostei</taxon>
        <taxon>Neoteleostei</taxon>
        <taxon>Acanthomorphata</taxon>
        <taxon>Carangaria</taxon>
        <taxon>Carangiformes</taxon>
        <taxon>Echeneidae</taxon>
        <taxon>Echeneis</taxon>
    </lineage>
</organism>
<dbReference type="InterPro" id="IPR041489">
    <property type="entry name" value="PDZ_6"/>
</dbReference>
<dbReference type="FunFam" id="2.30.42.10:FF:000249">
    <property type="entry name" value="membrane-associated guanylate kinase, WW and PDZ domain-containing protein 1-like isoform X2"/>
    <property type="match status" value="1"/>
</dbReference>
<protein>
    <recommendedName>
        <fullName evidence="1">PDZ domain-containing protein</fullName>
    </recommendedName>
</protein>
<feature type="domain" description="PDZ" evidence="1">
    <location>
        <begin position="109"/>
        <end position="187"/>
    </location>
</feature>
<dbReference type="InterPro" id="IPR036034">
    <property type="entry name" value="PDZ_sf"/>
</dbReference>
<evidence type="ECO:0000313" key="3">
    <source>
        <dbReference type="Proteomes" id="UP000472264"/>
    </source>
</evidence>
<dbReference type="Ensembl" id="ENSENLT00000012720.1">
    <property type="protein sequence ID" value="ENSENLP00000012210.1"/>
    <property type="gene ID" value="ENSENLG00000005846.1"/>
</dbReference>
<dbReference type="Pfam" id="PF17820">
    <property type="entry name" value="PDZ_6"/>
    <property type="match status" value="1"/>
</dbReference>
<sequence length="254" mass="28202">MSHRFVTVRRGSPAARSGLIRPGDQLDAVETRPVTGLQHRDLAQILRRAGDTLRLSVTHTNRTTHNHRHTHIQCVTQRHMMMMKTNRLNQNRPSLLLVSVPQEESRFYSVDLERGPTGFGFSLRGGSEYNMGLYVLGLMEGGPAQRSSKIQLVEINGDSTVGMTHSQAVEQIRRGGHRIHLVLKKGNGYVPDYGESASTVVEVHVPRGHTRPLSASHCTPQGGVPHYLRRTALDGPPRLRDSNVLPSLVWGLIV</sequence>
<accession>A0A665TYG4</accession>
<dbReference type="GO" id="GO:0005911">
    <property type="term" value="C:cell-cell junction"/>
    <property type="evidence" value="ECO:0007669"/>
    <property type="project" value="TreeGrafter"/>
</dbReference>
<reference evidence="2" key="2">
    <citation type="submission" date="2025-08" db="UniProtKB">
        <authorList>
            <consortium name="Ensembl"/>
        </authorList>
    </citation>
    <scope>IDENTIFICATION</scope>
</reference>
<dbReference type="InParanoid" id="A0A665TYG4"/>
<evidence type="ECO:0000313" key="2">
    <source>
        <dbReference type="Ensembl" id="ENSENLP00000012210.1"/>
    </source>
</evidence>
<dbReference type="PANTHER" id="PTHR10316">
    <property type="entry name" value="MEMBRANE ASSOCIATED GUANYLATE KINASE-RELATED"/>
    <property type="match status" value="1"/>
</dbReference>
<dbReference type="Proteomes" id="UP000472264">
    <property type="component" value="Chromosome 7"/>
</dbReference>
<dbReference type="AlphaFoldDB" id="A0A665TYG4"/>
<dbReference type="PROSITE" id="PS50106">
    <property type="entry name" value="PDZ"/>
    <property type="match status" value="2"/>
</dbReference>
<dbReference type="GO" id="GO:0005737">
    <property type="term" value="C:cytoplasm"/>
    <property type="evidence" value="ECO:0007669"/>
    <property type="project" value="TreeGrafter"/>
</dbReference>